<dbReference type="RefSeq" id="WP_200965572.1">
    <property type="nucleotide sequence ID" value="NZ_BMAQ01000004.1"/>
</dbReference>
<evidence type="ECO:0000313" key="2">
    <source>
        <dbReference type="EMBL" id="GFR37284.1"/>
    </source>
</evidence>
<feature type="transmembrane region" description="Helical" evidence="1">
    <location>
        <begin position="47"/>
        <end position="67"/>
    </location>
</feature>
<dbReference type="EMBL" id="BMAQ01000004">
    <property type="protein sequence ID" value="GFR37284.1"/>
    <property type="molecule type" value="Genomic_DNA"/>
</dbReference>
<organism evidence="2 3">
    <name type="scientific">Insulibacter thermoxylanivorax</name>
    <dbReference type="NCBI Taxonomy" id="2749268"/>
    <lineage>
        <taxon>Bacteria</taxon>
        <taxon>Bacillati</taxon>
        <taxon>Bacillota</taxon>
        <taxon>Bacilli</taxon>
        <taxon>Bacillales</taxon>
        <taxon>Paenibacillaceae</taxon>
        <taxon>Insulibacter</taxon>
    </lineage>
</organism>
<dbReference type="CDD" id="cd21807">
    <property type="entry name" value="ABC-2_lan_permease_MutE_EpiE-like"/>
    <property type="match status" value="1"/>
</dbReference>
<dbReference type="NCBIfam" id="TIGR03732">
    <property type="entry name" value="lanti_perm_MutE"/>
    <property type="match status" value="1"/>
</dbReference>
<keyword evidence="1" id="KW-0812">Transmembrane</keyword>
<evidence type="ECO:0000256" key="1">
    <source>
        <dbReference type="SAM" id="Phobius"/>
    </source>
</evidence>
<name>A0A916QE40_9BACL</name>
<feature type="transmembrane region" description="Helical" evidence="1">
    <location>
        <begin position="214"/>
        <end position="237"/>
    </location>
</feature>
<keyword evidence="1" id="KW-1133">Transmembrane helix</keyword>
<protein>
    <submittedName>
        <fullName evidence="2">Lantibiotic ABC transporter permease</fullName>
    </submittedName>
</protein>
<feature type="transmembrane region" description="Helical" evidence="1">
    <location>
        <begin position="155"/>
        <end position="173"/>
    </location>
</feature>
<comment type="caution">
    <text evidence="2">The sequence shown here is derived from an EMBL/GenBank/DDBJ whole genome shotgun (WGS) entry which is preliminary data.</text>
</comment>
<keyword evidence="3" id="KW-1185">Reference proteome</keyword>
<dbReference type="InterPro" id="IPR021205">
    <property type="entry name" value="Lanti_perm_SpaE/MutE/EpiE-like"/>
</dbReference>
<gene>
    <name evidence="2" type="ORF">PRECH8_05800</name>
</gene>
<dbReference type="AlphaFoldDB" id="A0A916QE40"/>
<evidence type="ECO:0000313" key="3">
    <source>
        <dbReference type="Proteomes" id="UP000654993"/>
    </source>
</evidence>
<feature type="transmembrane region" description="Helical" evidence="1">
    <location>
        <begin position="128"/>
        <end position="148"/>
    </location>
</feature>
<feature type="transmembrane region" description="Helical" evidence="1">
    <location>
        <begin position="20"/>
        <end position="41"/>
    </location>
</feature>
<accession>A0A916QE40</accession>
<proteinExistence type="predicted"/>
<keyword evidence="1" id="KW-0472">Membrane</keyword>
<dbReference type="Proteomes" id="UP000654993">
    <property type="component" value="Unassembled WGS sequence"/>
</dbReference>
<reference evidence="2" key="1">
    <citation type="submission" date="2020-08" db="EMBL/GenBank/DDBJ databases">
        <authorList>
            <person name="Uke A."/>
            <person name="Chhe C."/>
            <person name="Baramee S."/>
            <person name="Kosugi A."/>
        </authorList>
    </citation>
    <scope>NUCLEOTIDE SEQUENCE</scope>
    <source>
        <strain evidence="2">DA-C8</strain>
    </source>
</reference>
<sequence length="243" mass="27234">MLVYIRAEYLKIRRTFTKQLFWLAPLLTMFMSFALMGGQYFQTGTYNWWYILMLPGALTLICAGIMMRDKRKLNYRAILGLPIQLEKVWYGKIGAAMILYLLTTIILFIGVGIGGVLFSASLTWSEHALGSLLLYLSYLWQIPLCLFLTDRLGMIAAFILNLPGNIASSVLLADTPLWWTVPYAIPARLMCAAIGVLPNGLPVPEGDVLLDKGVILPGVLITLGLFVILSLLTMLPFRRREVL</sequence>
<reference evidence="2" key="2">
    <citation type="journal article" date="2021" name="Data Brief">
        <title>Draft genome sequence data of the facultative, thermophilic, xylanolytic bacterium Paenibacillus sp. strain DA-C8.</title>
        <authorList>
            <person name="Chhe C."/>
            <person name="Uke A."/>
            <person name="Baramee S."/>
            <person name="Ungkulpasvich U."/>
            <person name="Tachaapaikoon C."/>
            <person name="Pason P."/>
            <person name="Waeonukul R."/>
            <person name="Ratanakhanokchai K."/>
            <person name="Kosugi A."/>
        </authorList>
    </citation>
    <scope>NUCLEOTIDE SEQUENCE</scope>
    <source>
        <strain evidence="2">DA-C8</strain>
    </source>
</reference>
<dbReference type="Pfam" id="PF12730">
    <property type="entry name" value="ABC2_membrane_4"/>
    <property type="match status" value="1"/>
</dbReference>
<feature type="transmembrane region" description="Helical" evidence="1">
    <location>
        <begin position="97"/>
        <end position="122"/>
    </location>
</feature>